<evidence type="ECO:0000259" key="1">
    <source>
        <dbReference type="Pfam" id="PF00535"/>
    </source>
</evidence>
<keyword evidence="2" id="KW-0808">Transferase</keyword>
<gene>
    <name evidence="2" type="primary">tuaG_1</name>
    <name evidence="2" type="ORF">ELLFYP34_00662</name>
</gene>
<keyword evidence="2" id="KW-0328">Glycosyltransferase</keyword>
<protein>
    <submittedName>
        <fullName evidence="2">Teichuronic acid biosynthesis glycosyltransferase TuaG</fullName>
        <ecNumber evidence="2">2.4.-.-</ecNumber>
    </submittedName>
</protein>
<dbReference type="PANTHER" id="PTHR22916:SF3">
    <property type="entry name" value="UDP-GLCNAC:BETAGAL BETA-1,3-N-ACETYLGLUCOSAMINYLTRANSFERASE-LIKE PROTEIN 1"/>
    <property type="match status" value="1"/>
</dbReference>
<accession>A0A6N3GQX6</accession>
<dbReference type="Gene3D" id="3.90.550.10">
    <property type="entry name" value="Spore Coat Polysaccharide Biosynthesis Protein SpsA, Chain A"/>
    <property type="match status" value="1"/>
</dbReference>
<sequence length="255" mass="30180">MDSKYANEPLVSVIMPTYNSCKYIEDSIKSVLEQSYRNWELIIIDDCSEDNTKEIVRKFQKEQGNIQYYKLEKNSGPAIARNRAIDMANGAYLAFLDSDDLWTSDKLKKQVEFMECNKYNFTCTSYDQIDEHGKNKNFKIVSKKKLAYKDLLKNNYVGNSTAIYNCKNLGKIKTPNIRKRNDYALWLQVLKKEKYVYGLNEVLMHYRVRENSVSSKKIDLIKYQWQLYHEIEKVSFLKTIYFITRISILKLLKLK</sequence>
<dbReference type="PANTHER" id="PTHR22916">
    <property type="entry name" value="GLYCOSYLTRANSFERASE"/>
    <property type="match status" value="1"/>
</dbReference>
<dbReference type="Pfam" id="PF00535">
    <property type="entry name" value="Glycos_transf_2"/>
    <property type="match status" value="1"/>
</dbReference>
<evidence type="ECO:0000313" key="2">
    <source>
        <dbReference type="EMBL" id="VYU66934.1"/>
    </source>
</evidence>
<name>A0A6N3GQX6_EUBLI</name>
<dbReference type="GO" id="GO:0016758">
    <property type="term" value="F:hexosyltransferase activity"/>
    <property type="evidence" value="ECO:0007669"/>
    <property type="project" value="UniProtKB-ARBA"/>
</dbReference>
<dbReference type="SUPFAM" id="SSF53448">
    <property type="entry name" value="Nucleotide-diphospho-sugar transferases"/>
    <property type="match status" value="1"/>
</dbReference>
<dbReference type="CDD" id="cd00761">
    <property type="entry name" value="Glyco_tranf_GTA_type"/>
    <property type="match status" value="1"/>
</dbReference>
<proteinExistence type="predicted"/>
<dbReference type="InterPro" id="IPR001173">
    <property type="entry name" value="Glyco_trans_2-like"/>
</dbReference>
<dbReference type="EMBL" id="CACRTR010000023">
    <property type="protein sequence ID" value="VYU66934.1"/>
    <property type="molecule type" value="Genomic_DNA"/>
</dbReference>
<dbReference type="InterPro" id="IPR029044">
    <property type="entry name" value="Nucleotide-diphossugar_trans"/>
</dbReference>
<dbReference type="FunFam" id="3.90.550.10:FF:000130">
    <property type="entry name" value="Family 2 glycosyl transferase"/>
    <property type="match status" value="1"/>
</dbReference>
<feature type="domain" description="Glycosyltransferase 2-like" evidence="1">
    <location>
        <begin position="12"/>
        <end position="150"/>
    </location>
</feature>
<organism evidence="2">
    <name type="scientific">Eubacterium limosum</name>
    <dbReference type="NCBI Taxonomy" id="1736"/>
    <lineage>
        <taxon>Bacteria</taxon>
        <taxon>Bacillati</taxon>
        <taxon>Bacillota</taxon>
        <taxon>Clostridia</taxon>
        <taxon>Eubacteriales</taxon>
        <taxon>Eubacteriaceae</taxon>
        <taxon>Eubacterium</taxon>
    </lineage>
</organism>
<dbReference type="EC" id="2.4.-.-" evidence="2"/>
<dbReference type="AlphaFoldDB" id="A0A6N3GQX6"/>
<reference evidence="2" key="1">
    <citation type="submission" date="2019-11" db="EMBL/GenBank/DDBJ databases">
        <authorList>
            <person name="Feng L."/>
        </authorList>
    </citation>
    <scope>NUCLEOTIDE SEQUENCE</scope>
    <source>
        <strain evidence="2">ElimosumLFYP34</strain>
    </source>
</reference>